<reference evidence="2 3" key="1">
    <citation type="submission" date="2019-03" db="EMBL/GenBank/DDBJ databases">
        <title>First draft genome of Liparis tanakae, snailfish: a comprehensive survey of snailfish specific genes.</title>
        <authorList>
            <person name="Kim W."/>
            <person name="Song I."/>
            <person name="Jeong J.-H."/>
            <person name="Kim D."/>
            <person name="Kim S."/>
            <person name="Ryu S."/>
            <person name="Song J.Y."/>
            <person name="Lee S.K."/>
        </authorList>
    </citation>
    <scope>NUCLEOTIDE SEQUENCE [LARGE SCALE GENOMIC DNA]</scope>
    <source>
        <tissue evidence="2">Muscle</tissue>
    </source>
</reference>
<dbReference type="AlphaFoldDB" id="A0A4Z2GSK5"/>
<accession>A0A4Z2GSK5</accession>
<protein>
    <submittedName>
        <fullName evidence="2">Uncharacterized protein</fullName>
    </submittedName>
</protein>
<evidence type="ECO:0000313" key="2">
    <source>
        <dbReference type="EMBL" id="TNN56369.1"/>
    </source>
</evidence>
<comment type="caution">
    <text evidence="2">The sequence shown here is derived from an EMBL/GenBank/DDBJ whole genome shotgun (WGS) entry which is preliminary data.</text>
</comment>
<feature type="region of interest" description="Disordered" evidence="1">
    <location>
        <begin position="115"/>
        <end position="136"/>
    </location>
</feature>
<dbReference type="Proteomes" id="UP000314294">
    <property type="component" value="Unassembled WGS sequence"/>
</dbReference>
<keyword evidence="3" id="KW-1185">Reference proteome</keyword>
<dbReference type="EMBL" id="SRLO01000430">
    <property type="protein sequence ID" value="TNN56369.1"/>
    <property type="molecule type" value="Genomic_DNA"/>
</dbReference>
<sequence>MCRNLTASAHLLCSPWSSGADVSSVHPGQSPQYLGKGPAWPPCTFWPLCLFFGVWTLNIPRVGAAGAVGFALTVSVGRLHPLLFAIFLPNSIAKLFHAVEVRVVQERQEIAIPQPVLGRVTDPDPDPASCAGKKSG</sequence>
<organism evidence="2 3">
    <name type="scientific">Liparis tanakae</name>
    <name type="common">Tanaka's snailfish</name>
    <dbReference type="NCBI Taxonomy" id="230148"/>
    <lineage>
        <taxon>Eukaryota</taxon>
        <taxon>Metazoa</taxon>
        <taxon>Chordata</taxon>
        <taxon>Craniata</taxon>
        <taxon>Vertebrata</taxon>
        <taxon>Euteleostomi</taxon>
        <taxon>Actinopterygii</taxon>
        <taxon>Neopterygii</taxon>
        <taxon>Teleostei</taxon>
        <taxon>Neoteleostei</taxon>
        <taxon>Acanthomorphata</taxon>
        <taxon>Eupercaria</taxon>
        <taxon>Perciformes</taxon>
        <taxon>Cottioidei</taxon>
        <taxon>Cottales</taxon>
        <taxon>Liparidae</taxon>
        <taxon>Liparis</taxon>
    </lineage>
</organism>
<name>A0A4Z2GSK5_9TELE</name>
<evidence type="ECO:0000256" key="1">
    <source>
        <dbReference type="SAM" id="MobiDB-lite"/>
    </source>
</evidence>
<gene>
    <name evidence="2" type="ORF">EYF80_033405</name>
</gene>
<proteinExistence type="predicted"/>
<evidence type="ECO:0000313" key="3">
    <source>
        <dbReference type="Proteomes" id="UP000314294"/>
    </source>
</evidence>